<feature type="domain" description="Protein NO VEIN C-terminal" evidence="1">
    <location>
        <begin position="1634"/>
        <end position="1699"/>
    </location>
</feature>
<dbReference type="Gene3D" id="3.30.565.10">
    <property type="entry name" value="Histidine kinase-like ATPase, C-terminal domain"/>
    <property type="match status" value="1"/>
</dbReference>
<dbReference type="InterPro" id="IPR024975">
    <property type="entry name" value="NOV_C"/>
</dbReference>
<gene>
    <name evidence="2" type="ORF">GCM10022255_069170</name>
</gene>
<dbReference type="PANTHER" id="PTHR32387">
    <property type="entry name" value="WU:FJ29H11"/>
    <property type="match status" value="1"/>
</dbReference>
<evidence type="ECO:0000259" key="1">
    <source>
        <dbReference type="Pfam" id="PF13020"/>
    </source>
</evidence>
<dbReference type="Proteomes" id="UP001500620">
    <property type="component" value="Unassembled WGS sequence"/>
</dbReference>
<name>A0ABP8DHY4_9ACTN</name>
<dbReference type="EMBL" id="BAABAT010000024">
    <property type="protein sequence ID" value="GAA4256424.1"/>
    <property type="molecule type" value="Genomic_DNA"/>
</dbReference>
<evidence type="ECO:0000313" key="2">
    <source>
        <dbReference type="EMBL" id="GAA4256424.1"/>
    </source>
</evidence>
<accession>A0ABP8DHY4</accession>
<evidence type="ECO:0000313" key="3">
    <source>
        <dbReference type="Proteomes" id="UP001500620"/>
    </source>
</evidence>
<protein>
    <submittedName>
        <fullName evidence="2">DUF3883 domain-containing protein</fullName>
    </submittedName>
</protein>
<dbReference type="InterPro" id="IPR052957">
    <property type="entry name" value="Auxin_embryo_med"/>
</dbReference>
<dbReference type="NCBIfam" id="NF047352">
    <property type="entry name" value="P_loop_sacsin"/>
    <property type="match status" value="1"/>
</dbReference>
<proteinExistence type="predicted"/>
<dbReference type="InterPro" id="IPR036890">
    <property type="entry name" value="HATPase_C_sf"/>
</dbReference>
<organism evidence="2 3">
    <name type="scientific">Dactylosporangium darangshiense</name>
    <dbReference type="NCBI Taxonomy" id="579108"/>
    <lineage>
        <taxon>Bacteria</taxon>
        <taxon>Bacillati</taxon>
        <taxon>Actinomycetota</taxon>
        <taxon>Actinomycetes</taxon>
        <taxon>Micromonosporales</taxon>
        <taxon>Micromonosporaceae</taxon>
        <taxon>Dactylosporangium</taxon>
    </lineage>
</organism>
<comment type="caution">
    <text evidence="2">The sequence shown here is derived from an EMBL/GenBank/DDBJ whole genome shotgun (WGS) entry which is preliminary data.</text>
</comment>
<keyword evidence="3" id="KW-1185">Reference proteome</keyword>
<dbReference type="SUPFAM" id="SSF55874">
    <property type="entry name" value="ATPase domain of HSP90 chaperone/DNA topoisomerase II/histidine kinase"/>
    <property type="match status" value="1"/>
</dbReference>
<sequence>MPHTVEASVWHAGLVSGFRDRVVRQADTIAELYLEGERLGQPATREQKEFIQGVIAADYDGRTVVELLQNGHDAHPADRRDGRIEFLIAEDEHEFGVLYVANGGQPVSPDDFDSMCRIAMSSKRPDQGIGNKGVGFKSVLQLSASPEVYSRSAQESPTFDGFCFRFAGPADFDALAARVAPDRPDLAEELRDNVSPLKVTVPTNEIPARVTEFERDGFATVIRLILRSAAARQRAREQLAELSSSDVPFNLFLERVGQIAVRRRTADGAEHTHLLTRSSRPVARAIEEVHVDGSAYLLLRRTIAEAAMTRIIQQSRDEGGLNSGWDQWEGDAEVCVALPLDRPLERGRLYTFLPMGEAAPAPMPAFVNAPFFAQLDRRSLSPSIPLNDLLLTEVARLCAQAVTYPSGLPDDVGLDLVCWTKTELPRLRKAFDEIGVELAELPLVPMLGPDHGRTGLANAKLWSGRGTVFTAEAVAAAGSTPIVDTAVHASRKSRLLALARELGVPIQPSLAEIAAFAEEVAEALASRPAEPDVWAEFYDDLEAERLDETVLRERRILVDDEGKLLSPRSDTSVFVRTTDDDGAEATVPPAAVRKRLAFMLAGIPWLTAERRRRRGRVWLESQNLVRDYRTDTVLSLIGSAMQAIDPGETETLWQCLEFAFEVWHRATRDVSPQAVRDARLWVPTRSGWRMANTANFGPGWGGATGETDTRLAQLVAAAGDASAELRRIGDATIEPAHLGDIDPDPWRSFLEATGVRHGLRPNWIRSSTLALPGSQVADPTTASYLISIPVSGDDQRRWREVAARWPRRGPLHQTVYYRPTTNVAFLPAQEDWSKFDARARRLYAELILRGLDSWPDSALEFTFTRDSDSTRPAWPTFAAAFLATTDWIPQTAPGDRTRLSFAPPNRAWWLRAAETPDYLPAPPSSLRGLATPRVLTRLARLGVRFWDDPATARSRLDELTDLVARHRSQGGGPIPPSVRKAYEEAWEDLGAAAAPPHRIVVSRLTQLEVTDLDHEGEPVYVRDEAGVAQERLLGQTPVAILAIRKHRLATQVHDLLQRSGPLRLARTSAVIIEVTADGRPAADLAYRRLDDLAGRWLHTLVLGAVEFQQDSFVTVSSKQLALAGRRLGQCEIAAAESLVTSVGGHPVGAGAVPRSFLMEADGRPRIVVAAAGTDRWTLLRAACGSLAELAGFPQVERSLELALIDLQRICADRPPTTADIAQALRVPIEDLQALVLDATAHPSDHSAIVAVLAVVDTGVAEELRDRREPFDGRDDLRAWLAERGVDADTVLALADQDDLHVTIEKLGVTLAAANAGFRAAGVPPLHNRDGHIRQFAAHLQQHRTEIQDELRDRYLTVAERGEPLTEYLRLRDLPGLGPDPEWLDRYWDLPEPVLRARVAEWLGRVCPAPSPTAVRLASVKELREAGHRTAIRATAAARIMVEAWLHRSATSSTRRPGAPEAVAAAMAADGSMDFRRLTQNHVIGWLYAHHEWPESMPQETALLELSKQDLAKAEERLTQATEQQHRTSVATTYGTKKFGHDAVETQAFIDAVRAGVPAEVLATPPRPVALPATPPRDPALLRAPGSGGGWRAITVPPEVTARVGLAGELLVGEWIQHQFGYPPETTWKSAYRQTRFPEDGDDRLGYDFLVNSPEKRILIEVKATTDATLQIALGESEVRKAQALAADEEYLIAFVTHALDPARRRLHILPNPLAAGGFEFYRVAGHSMRLQFQLPTP</sequence>
<dbReference type="PANTHER" id="PTHR32387:SF0">
    <property type="entry name" value="PROTEIN NO VEIN"/>
    <property type="match status" value="1"/>
</dbReference>
<dbReference type="Pfam" id="PF13020">
    <property type="entry name" value="NOV_C"/>
    <property type="match status" value="1"/>
</dbReference>
<reference evidence="3" key="1">
    <citation type="journal article" date="2019" name="Int. J. Syst. Evol. Microbiol.">
        <title>The Global Catalogue of Microorganisms (GCM) 10K type strain sequencing project: providing services to taxonomists for standard genome sequencing and annotation.</title>
        <authorList>
            <consortium name="The Broad Institute Genomics Platform"/>
            <consortium name="The Broad Institute Genome Sequencing Center for Infectious Disease"/>
            <person name="Wu L."/>
            <person name="Ma J."/>
        </authorList>
    </citation>
    <scope>NUCLEOTIDE SEQUENCE [LARGE SCALE GENOMIC DNA]</scope>
    <source>
        <strain evidence="3">JCM 17441</strain>
    </source>
</reference>